<comment type="similarity">
    <text evidence="2 6">Belongs to the nematode receptor-like protein srg family.</text>
</comment>
<dbReference type="CTD" id="182844"/>
<dbReference type="KEGG" id="cel:CELE_C24B9.12"/>
<evidence type="ECO:0000256" key="3">
    <source>
        <dbReference type="ARBA" id="ARBA00022692"/>
    </source>
</evidence>
<evidence type="ECO:0000256" key="5">
    <source>
        <dbReference type="ARBA" id="ARBA00023136"/>
    </source>
</evidence>
<dbReference type="Pfam" id="PF02118">
    <property type="entry name" value="Srg"/>
    <property type="match status" value="1"/>
</dbReference>
<dbReference type="PANTHER" id="PTHR31114:SF6">
    <property type="entry name" value="SERPENTINE RECEPTOR CLASS GAMMA"/>
    <property type="match status" value="1"/>
</dbReference>
<evidence type="ECO:0000256" key="4">
    <source>
        <dbReference type="ARBA" id="ARBA00022989"/>
    </source>
</evidence>
<organism evidence="7 8">
    <name type="scientific">Caenorhabditis elegans</name>
    <dbReference type="NCBI Taxonomy" id="6239"/>
    <lineage>
        <taxon>Eukaryota</taxon>
        <taxon>Metazoa</taxon>
        <taxon>Ecdysozoa</taxon>
        <taxon>Nematoda</taxon>
        <taxon>Chromadorea</taxon>
        <taxon>Rhabditida</taxon>
        <taxon>Rhabditina</taxon>
        <taxon>Rhabditomorpha</taxon>
        <taxon>Rhabditoidea</taxon>
        <taxon>Rhabditidae</taxon>
        <taxon>Peloderinae</taxon>
        <taxon>Caenorhabditis</taxon>
    </lineage>
</organism>
<keyword evidence="3 6" id="KW-0812">Transmembrane</keyword>
<dbReference type="PhylomeDB" id="O76441"/>
<dbReference type="AGR" id="WB:WBGene00005219"/>
<dbReference type="HOGENOM" id="CLU_076972_0_0_1"/>
<dbReference type="GO" id="GO:0007606">
    <property type="term" value="P:sensory perception of chemical stimulus"/>
    <property type="evidence" value="ECO:0007669"/>
    <property type="project" value="UniProtKB-UniRule"/>
</dbReference>
<keyword evidence="4 6" id="KW-1133">Transmembrane helix</keyword>
<comment type="subcellular location">
    <subcellularLocation>
        <location evidence="1">Membrane</location>
        <topology evidence="1">Multi-pass membrane protein</topology>
    </subcellularLocation>
</comment>
<feature type="transmembrane region" description="Helical" evidence="6">
    <location>
        <begin position="105"/>
        <end position="125"/>
    </location>
</feature>
<feature type="transmembrane region" description="Helical" evidence="6">
    <location>
        <begin position="189"/>
        <end position="212"/>
    </location>
</feature>
<dbReference type="PaxDb" id="6239-C24B9.12"/>
<dbReference type="RefSeq" id="NP_001367562.1">
    <property type="nucleotide sequence ID" value="NM_001380620.1"/>
</dbReference>
<dbReference type="Bgee" id="WBGene00005219">
    <property type="expression patterns" value="Expressed in embryo"/>
</dbReference>
<dbReference type="eggNOG" id="ENOG502TH6G">
    <property type="taxonomic scope" value="Eukaryota"/>
</dbReference>
<dbReference type="InParanoid" id="O76441"/>
<dbReference type="UCSC" id="C24B9.12">
    <property type="organism name" value="c. elegans"/>
</dbReference>
<dbReference type="OrthoDB" id="5847711at2759"/>
<dbReference type="Gene3D" id="1.20.1070.10">
    <property type="entry name" value="Rhodopsin 7-helix transmembrane proteins"/>
    <property type="match status" value="1"/>
</dbReference>
<dbReference type="GO" id="GO:0016020">
    <property type="term" value="C:membrane"/>
    <property type="evidence" value="ECO:0007669"/>
    <property type="project" value="UniProtKB-SubCell"/>
</dbReference>
<keyword evidence="8" id="KW-1185">Reference proteome</keyword>
<dbReference type="GeneID" id="182844"/>
<protein>
    <recommendedName>
        <fullName evidence="6">Serpentine receptor class gamma</fullName>
    </recommendedName>
</protein>
<keyword evidence="7" id="KW-0675">Receptor</keyword>
<dbReference type="GO" id="GO:0004888">
    <property type="term" value="F:transmembrane signaling receptor activity"/>
    <property type="evidence" value="ECO:0007669"/>
    <property type="project" value="InterPro"/>
</dbReference>
<dbReference type="FunCoup" id="O76441">
    <property type="interactions" value="12"/>
</dbReference>
<feature type="transmembrane region" description="Helical" evidence="6">
    <location>
        <begin position="54"/>
        <end position="76"/>
    </location>
</feature>
<evidence type="ECO:0000313" key="7">
    <source>
        <dbReference type="EMBL" id="CCD65471.1"/>
    </source>
</evidence>
<dbReference type="SMR" id="O76441"/>
<dbReference type="AlphaFoldDB" id="O76441"/>
<dbReference type="WormBase" id="C24B9.12">
    <property type="protein sequence ID" value="CE33273"/>
    <property type="gene ID" value="WBGene00005219"/>
    <property type="gene designation" value="srg-62"/>
</dbReference>
<evidence type="ECO:0000256" key="1">
    <source>
        <dbReference type="ARBA" id="ARBA00004141"/>
    </source>
</evidence>
<name>O76441_CAEEL</name>
<feature type="transmembrane region" description="Helical" evidence="6">
    <location>
        <begin position="20"/>
        <end position="45"/>
    </location>
</feature>
<sequence length="317" mass="36945">MKENFTVYMEDVTIDSTTEILTLIQLIYGIPSILLMIFCTFLVALGKKYRKSTFYVLVLFDLITNILVYVNTWIAIRIEMHPSMVFVLKAIESTFPWLLTWLKYLPYWFFHMHFWTAALLTIHRLTSILFPYQYENFWSRWNLLVFLVVCFFSHLPKYLWDGFLYEVYIVNGQLICINFPTTLDQAINVVAAFSAIYFLLNLAIGLSTAILASKKVEVASSSKMNIKKKLTKISLTYSVVYTAEVIWSVLNSLNSFFHFLPPFFVKLNTNLLVFASDMFTLSLPYILLVYDVNVRSDVFKKKQQISNQGTIVFVSNH</sequence>
<dbReference type="EMBL" id="BX284605">
    <property type="protein sequence ID" value="CCD65471.1"/>
    <property type="molecule type" value="Genomic_DNA"/>
</dbReference>
<dbReference type="InterPro" id="IPR000609">
    <property type="entry name" value="7TM_GPCR_serpentine_rcpt_Srg"/>
</dbReference>
<evidence type="ECO:0000256" key="6">
    <source>
        <dbReference type="RuleBase" id="RU280813"/>
    </source>
</evidence>
<dbReference type="PIR" id="T33268">
    <property type="entry name" value="T33268"/>
</dbReference>
<proteinExistence type="inferred from homology"/>
<evidence type="ECO:0000256" key="2">
    <source>
        <dbReference type="ARBA" id="ARBA00005692"/>
    </source>
</evidence>
<dbReference type="PRINTS" id="PR00698">
    <property type="entry name" value="TMPROTEINSRG"/>
</dbReference>
<keyword evidence="5 6" id="KW-0472">Membrane</keyword>
<feature type="transmembrane region" description="Helical" evidence="6">
    <location>
        <begin position="270"/>
        <end position="292"/>
    </location>
</feature>
<dbReference type="OMA" id="YTAEVIW"/>
<feature type="transmembrane region" description="Helical" evidence="6">
    <location>
        <begin position="137"/>
        <end position="155"/>
    </location>
</feature>
<evidence type="ECO:0000313" key="8">
    <source>
        <dbReference type="Proteomes" id="UP000001940"/>
    </source>
</evidence>
<dbReference type="InterPro" id="IPR052880">
    <property type="entry name" value="NRL-Serpentine_Class_Gamma"/>
</dbReference>
<gene>
    <name evidence="7 9" type="primary">srg-62</name>
    <name evidence="9" type="ORF">C24B9.12</name>
    <name evidence="7" type="ORF">CELE_C24B9.12</name>
</gene>
<evidence type="ECO:0000313" key="9">
    <source>
        <dbReference type="WormBase" id="C24B9.12"/>
    </source>
</evidence>
<dbReference type="PANTHER" id="PTHR31114">
    <property type="entry name" value="SERPENTINE RECEPTOR CLASS GAMMA"/>
    <property type="match status" value="1"/>
</dbReference>
<accession>O76441</accession>
<feature type="transmembrane region" description="Helical" evidence="6">
    <location>
        <begin position="233"/>
        <end position="250"/>
    </location>
</feature>
<dbReference type="Proteomes" id="UP000001940">
    <property type="component" value="Chromosome V"/>
</dbReference>
<reference evidence="7 8" key="1">
    <citation type="journal article" date="1998" name="Science">
        <title>Genome sequence of the nematode C. elegans: a platform for investigating biology.</title>
        <authorList>
            <consortium name="The C. elegans sequencing consortium"/>
            <person name="Sulson J.E."/>
            <person name="Waterston R."/>
        </authorList>
    </citation>
    <scope>NUCLEOTIDE SEQUENCE [LARGE SCALE GENOMIC DNA]</scope>
    <source>
        <strain evidence="7 8">Bristol N2</strain>
    </source>
</reference>